<dbReference type="Proteomes" id="UP000094527">
    <property type="component" value="Unassembled WGS sequence"/>
</dbReference>
<feature type="region of interest" description="Disordered" evidence="1">
    <location>
        <begin position="292"/>
        <end position="315"/>
    </location>
</feature>
<organism evidence="2 3">
    <name type="scientific">Orchesella cincta</name>
    <name type="common">Springtail</name>
    <name type="synonym">Podura cincta</name>
    <dbReference type="NCBI Taxonomy" id="48709"/>
    <lineage>
        <taxon>Eukaryota</taxon>
        <taxon>Metazoa</taxon>
        <taxon>Ecdysozoa</taxon>
        <taxon>Arthropoda</taxon>
        <taxon>Hexapoda</taxon>
        <taxon>Collembola</taxon>
        <taxon>Entomobryomorpha</taxon>
        <taxon>Entomobryoidea</taxon>
        <taxon>Orchesellidae</taxon>
        <taxon>Orchesellinae</taxon>
        <taxon>Orchesella</taxon>
    </lineage>
</organism>
<evidence type="ECO:0000256" key="1">
    <source>
        <dbReference type="SAM" id="MobiDB-lite"/>
    </source>
</evidence>
<dbReference type="AlphaFoldDB" id="A0A1D2N671"/>
<reference evidence="2 3" key="1">
    <citation type="journal article" date="2016" name="Genome Biol. Evol.">
        <title>Gene Family Evolution Reflects Adaptation to Soil Environmental Stressors in the Genome of the Collembolan Orchesella cincta.</title>
        <authorList>
            <person name="Faddeeva-Vakhrusheva A."/>
            <person name="Derks M.F."/>
            <person name="Anvar S.Y."/>
            <person name="Agamennone V."/>
            <person name="Suring W."/>
            <person name="Smit S."/>
            <person name="van Straalen N.M."/>
            <person name="Roelofs D."/>
        </authorList>
    </citation>
    <scope>NUCLEOTIDE SEQUENCE [LARGE SCALE GENOMIC DNA]</scope>
    <source>
        <tissue evidence="2">Mixed pool</tissue>
    </source>
</reference>
<gene>
    <name evidence="2" type="ORF">Ocin01_06098</name>
</gene>
<keyword evidence="3" id="KW-1185">Reference proteome</keyword>
<name>A0A1D2N671_ORCCI</name>
<evidence type="ECO:0000313" key="3">
    <source>
        <dbReference type="Proteomes" id="UP000094527"/>
    </source>
</evidence>
<feature type="compositionally biased region" description="Acidic residues" evidence="1">
    <location>
        <begin position="95"/>
        <end position="107"/>
    </location>
</feature>
<proteinExistence type="predicted"/>
<feature type="region of interest" description="Disordered" evidence="1">
    <location>
        <begin position="203"/>
        <end position="269"/>
    </location>
</feature>
<feature type="region of interest" description="Disordered" evidence="1">
    <location>
        <begin position="33"/>
        <end position="123"/>
    </location>
</feature>
<feature type="compositionally biased region" description="Polar residues" evidence="1">
    <location>
        <begin position="53"/>
        <end position="63"/>
    </location>
</feature>
<feature type="compositionally biased region" description="Low complexity" evidence="1">
    <location>
        <begin position="246"/>
        <end position="256"/>
    </location>
</feature>
<accession>A0A1D2N671</accession>
<comment type="caution">
    <text evidence="2">The sequence shown here is derived from an EMBL/GenBank/DDBJ whole genome shotgun (WGS) entry which is preliminary data.</text>
</comment>
<sequence length="439" mass="48545">MFPHCIYTFIVAFKGFYKYAMYRKERELASKGLVTPTTPKPSVRVGKKRAFGKTTQGSKSECNATDDENIMSSRPFPTKGSVKRPSSVITTSSTPDEDEEDTEDEEMERISTPPRIVSNQSNSMTIMTTTTPQLSPEAADENVYVDPQTNHRYYSNHHHLTHNSVYSSSPSHTTTSALTNTPVNQVTPMGVSFQSNCIRAHQGVTTPKSSHSYSENTQGHKPAKLKRRWLEAALEQSYEEDRNRKSPSVSTTTTTSDNYSGASRDESLVGVDNNNQYNIYINYCARQEESVVQSNYQTPTSSNRSSSDNQSESYSLRPSVLVMANSTCSSPVTTAASPTVSVNSENAFSLCENTPFTRSERDLHHNNQQYVTFHGSNGMFKKIQVGSTPTGHLIGALEAGIKHEFVTHSATPSPSTSTTTTIPHCPISWGQQQIQSFLL</sequence>
<evidence type="ECO:0000313" key="2">
    <source>
        <dbReference type="EMBL" id="ODN00575.1"/>
    </source>
</evidence>
<protein>
    <submittedName>
        <fullName evidence="2">Uncharacterized protein</fullName>
    </submittedName>
</protein>
<feature type="compositionally biased region" description="Polar residues" evidence="1">
    <location>
        <begin position="203"/>
        <end position="219"/>
    </location>
</feature>
<dbReference type="EMBL" id="LJIJ01000198">
    <property type="protein sequence ID" value="ODN00575.1"/>
    <property type="molecule type" value="Genomic_DNA"/>
</dbReference>
<feature type="compositionally biased region" description="Low complexity" evidence="1">
    <location>
        <begin position="301"/>
        <end position="315"/>
    </location>
</feature>